<dbReference type="GO" id="GO:1990130">
    <property type="term" value="C:GATOR1 complex"/>
    <property type="evidence" value="ECO:0007669"/>
    <property type="project" value="TreeGrafter"/>
</dbReference>
<dbReference type="GO" id="GO:1904262">
    <property type="term" value="P:negative regulation of TORC1 signaling"/>
    <property type="evidence" value="ECO:0007669"/>
    <property type="project" value="TreeGrafter"/>
</dbReference>
<proteinExistence type="evidence at transcript level"/>
<dbReference type="PANTHER" id="PTHR13179">
    <property type="entry name" value="DEP DOMAIN CONTAINING PROTEIN 5"/>
    <property type="match status" value="1"/>
</dbReference>
<sequence length="221" mass="26825">MRGRQTESEPKEEYLLSIGRIFHKISLFDNCITVTRYRPRHPYPPFNIHYLYRFHAPHHDTYEVSWISFTTEKLENYNWNYLDHYICTRGHTDFALVEALKYWRFRVFLLPLHNSATRKFSEGSSRCDIYTPLTTSEQVSLLDGFLRFIELWPNKIRRPNPNKNWERHVVNTAAAARTCLDTPRHVPNRLVLFFFQFNFKYKYFPIMERYVCISYMLLLKH</sequence>
<dbReference type="GO" id="GO:0010508">
    <property type="term" value="P:positive regulation of autophagy"/>
    <property type="evidence" value="ECO:0007669"/>
    <property type="project" value="TreeGrafter"/>
</dbReference>
<dbReference type="AlphaFoldDB" id="V9IEB8"/>
<dbReference type="InterPro" id="IPR027244">
    <property type="entry name" value="IML1"/>
</dbReference>
<name>V9IEB8_APICE</name>
<reference evidence="1" key="1">
    <citation type="submission" date="2011-11" db="EMBL/GenBank/DDBJ databases">
        <title>Decoding the brain transcriptome of the Eastern honeybee (Apis cerana) based on pyrosequencing.</title>
        <authorList>
            <person name="Sun L."/>
            <person name="Zheng H."/>
            <person name="Wang Y."/>
            <person name="Xie X."/>
            <person name="Zhu Y."/>
            <person name="Gu W."/>
            <person name="Wang S."/>
        </authorList>
    </citation>
    <scope>NUCLEOTIDE SEQUENCE</scope>
    <source>
        <tissue evidence="1">Brain</tissue>
    </source>
</reference>
<dbReference type="PANTHER" id="PTHR13179:SF8">
    <property type="entry name" value="GATOR COMPLEX PROTEIN DEPDC5"/>
    <property type="match status" value="1"/>
</dbReference>
<protein>
    <submittedName>
        <fullName evidence="1">DEP domain-containing protein 5</fullName>
    </submittedName>
</protein>
<accession>V9IEB8</accession>
<dbReference type="GO" id="GO:0034198">
    <property type="term" value="P:cellular response to amino acid starvation"/>
    <property type="evidence" value="ECO:0007669"/>
    <property type="project" value="TreeGrafter"/>
</dbReference>
<dbReference type="GO" id="GO:0005765">
    <property type="term" value="C:lysosomal membrane"/>
    <property type="evidence" value="ECO:0007669"/>
    <property type="project" value="TreeGrafter"/>
</dbReference>
<organism evidence="1">
    <name type="scientific">Apis cerana</name>
    <name type="common">Indian honeybee</name>
    <dbReference type="NCBI Taxonomy" id="7461"/>
    <lineage>
        <taxon>Eukaryota</taxon>
        <taxon>Metazoa</taxon>
        <taxon>Ecdysozoa</taxon>
        <taxon>Arthropoda</taxon>
        <taxon>Hexapoda</taxon>
        <taxon>Insecta</taxon>
        <taxon>Pterygota</taxon>
        <taxon>Neoptera</taxon>
        <taxon>Endopterygota</taxon>
        <taxon>Hymenoptera</taxon>
        <taxon>Apocrita</taxon>
        <taxon>Aculeata</taxon>
        <taxon>Apoidea</taxon>
        <taxon>Anthophila</taxon>
        <taxon>Apidae</taxon>
        <taxon>Apis</taxon>
    </lineage>
</organism>
<gene>
    <name evidence="1" type="ORF">ACCB01670.2</name>
</gene>
<dbReference type="GO" id="GO:0005096">
    <property type="term" value="F:GTPase activator activity"/>
    <property type="evidence" value="ECO:0007669"/>
    <property type="project" value="InterPro"/>
</dbReference>
<dbReference type="EMBL" id="JR040163">
    <property type="protein sequence ID" value="AEY59007.1"/>
    <property type="molecule type" value="mRNA"/>
</dbReference>
<evidence type="ECO:0000313" key="1">
    <source>
        <dbReference type="EMBL" id="AEY59007.1"/>
    </source>
</evidence>